<feature type="domain" description="Thioredoxin" evidence="1">
    <location>
        <begin position="47"/>
        <end position="187"/>
    </location>
</feature>
<dbReference type="Proteomes" id="UP000431080">
    <property type="component" value="Unassembled WGS sequence"/>
</dbReference>
<evidence type="ECO:0000313" key="3">
    <source>
        <dbReference type="Proteomes" id="UP000431080"/>
    </source>
</evidence>
<dbReference type="PROSITE" id="PS51352">
    <property type="entry name" value="THIOREDOXIN_2"/>
    <property type="match status" value="1"/>
</dbReference>
<sequence length="191" mass="20292">MSSIPRAALVGGLLVTALLFGGCTPQERGGEDRLPGPLPEGVTFEASPSAPKAPSIDAELVDGTPVAGDLLWGDRPAVLQFTTAWCTRCDEQQPVLDGISRDYGDAVTVALVAGDPSEDRDLLLEHLEELGVGQPVIVDPDLRVWRSYAVDEPPMTALVDADGRLVKLWPGGADEAKLRTELDRIVQRTGG</sequence>
<dbReference type="SUPFAM" id="SSF52833">
    <property type="entry name" value="Thioredoxin-like"/>
    <property type="match status" value="1"/>
</dbReference>
<dbReference type="CDD" id="cd02966">
    <property type="entry name" value="TlpA_like_family"/>
    <property type="match status" value="1"/>
</dbReference>
<dbReference type="InterPro" id="IPR036249">
    <property type="entry name" value="Thioredoxin-like_sf"/>
</dbReference>
<dbReference type="RefSeq" id="WP_153682811.1">
    <property type="nucleotide sequence ID" value="NZ_WJIF01000001.1"/>
</dbReference>
<dbReference type="AlphaFoldDB" id="A0A6I2F106"/>
<organism evidence="2 3">
    <name type="scientific">Agromyces agglutinans</name>
    <dbReference type="NCBI Taxonomy" id="2662258"/>
    <lineage>
        <taxon>Bacteria</taxon>
        <taxon>Bacillati</taxon>
        <taxon>Actinomycetota</taxon>
        <taxon>Actinomycetes</taxon>
        <taxon>Micrococcales</taxon>
        <taxon>Microbacteriaceae</taxon>
        <taxon>Agromyces</taxon>
    </lineage>
</organism>
<comment type="caution">
    <text evidence="2">The sequence shown here is derived from an EMBL/GenBank/DDBJ whole genome shotgun (WGS) entry which is preliminary data.</text>
</comment>
<protein>
    <submittedName>
        <fullName evidence="2">Redoxin domain-containing protein</fullName>
    </submittedName>
</protein>
<evidence type="ECO:0000259" key="1">
    <source>
        <dbReference type="PROSITE" id="PS51352"/>
    </source>
</evidence>
<reference evidence="2 3" key="1">
    <citation type="submission" date="2019-10" db="EMBL/GenBank/DDBJ databases">
        <authorList>
            <person name="Nie G."/>
            <person name="Ming H."/>
            <person name="Yi B."/>
        </authorList>
    </citation>
    <scope>NUCLEOTIDE SEQUENCE [LARGE SCALE GENOMIC DNA]</scope>
    <source>
        <strain evidence="2 3">CFH 90414</strain>
    </source>
</reference>
<dbReference type="Pfam" id="PF00578">
    <property type="entry name" value="AhpC-TSA"/>
    <property type="match status" value="1"/>
</dbReference>
<name>A0A6I2F106_9MICO</name>
<gene>
    <name evidence="2" type="ORF">GE115_00010</name>
</gene>
<dbReference type="GO" id="GO:0016491">
    <property type="term" value="F:oxidoreductase activity"/>
    <property type="evidence" value="ECO:0007669"/>
    <property type="project" value="InterPro"/>
</dbReference>
<evidence type="ECO:0000313" key="2">
    <source>
        <dbReference type="EMBL" id="MRG58269.1"/>
    </source>
</evidence>
<proteinExistence type="predicted"/>
<dbReference type="InterPro" id="IPR000866">
    <property type="entry name" value="AhpC/TSA"/>
</dbReference>
<dbReference type="PANTHER" id="PTHR42852">
    <property type="entry name" value="THIOL:DISULFIDE INTERCHANGE PROTEIN DSBE"/>
    <property type="match status" value="1"/>
</dbReference>
<dbReference type="PROSITE" id="PS51257">
    <property type="entry name" value="PROKAR_LIPOPROTEIN"/>
    <property type="match status" value="1"/>
</dbReference>
<accession>A0A6I2F106</accession>
<dbReference type="GO" id="GO:0016209">
    <property type="term" value="F:antioxidant activity"/>
    <property type="evidence" value="ECO:0007669"/>
    <property type="project" value="InterPro"/>
</dbReference>
<dbReference type="PANTHER" id="PTHR42852:SF13">
    <property type="entry name" value="PROTEIN DIPZ"/>
    <property type="match status" value="1"/>
</dbReference>
<dbReference type="InterPro" id="IPR050553">
    <property type="entry name" value="Thioredoxin_ResA/DsbE_sf"/>
</dbReference>
<dbReference type="EMBL" id="WJIF01000001">
    <property type="protein sequence ID" value="MRG58269.1"/>
    <property type="molecule type" value="Genomic_DNA"/>
</dbReference>
<dbReference type="InterPro" id="IPR013766">
    <property type="entry name" value="Thioredoxin_domain"/>
</dbReference>
<keyword evidence="3" id="KW-1185">Reference proteome</keyword>
<dbReference type="Gene3D" id="3.40.30.10">
    <property type="entry name" value="Glutaredoxin"/>
    <property type="match status" value="1"/>
</dbReference>